<keyword evidence="1" id="KW-0547">Nucleotide-binding</keyword>
<dbReference type="SUPFAM" id="SSF46689">
    <property type="entry name" value="Homeodomain-like"/>
    <property type="match status" value="1"/>
</dbReference>
<dbReference type="PROSITE" id="PS00688">
    <property type="entry name" value="SIGMA54_INTERACT_3"/>
    <property type="match status" value="1"/>
</dbReference>
<dbReference type="InterPro" id="IPR003593">
    <property type="entry name" value="AAA+_ATPase"/>
</dbReference>
<dbReference type="Gene3D" id="1.10.10.60">
    <property type="entry name" value="Homeodomain-like"/>
    <property type="match status" value="1"/>
</dbReference>
<keyword evidence="3" id="KW-0805">Transcription regulation</keyword>
<dbReference type="GO" id="GO:0006355">
    <property type="term" value="P:regulation of DNA-templated transcription"/>
    <property type="evidence" value="ECO:0007669"/>
    <property type="project" value="InterPro"/>
</dbReference>
<dbReference type="STRING" id="1147123.SAMN05443428_11030"/>
<organism evidence="8 9">
    <name type="scientific">Caloramator quimbayensis</name>
    <dbReference type="NCBI Taxonomy" id="1147123"/>
    <lineage>
        <taxon>Bacteria</taxon>
        <taxon>Bacillati</taxon>
        <taxon>Bacillota</taxon>
        <taxon>Clostridia</taxon>
        <taxon>Eubacteriales</taxon>
        <taxon>Clostridiaceae</taxon>
        <taxon>Caloramator</taxon>
    </lineage>
</organism>
<dbReference type="RefSeq" id="WP_078696562.1">
    <property type="nucleotide sequence ID" value="NZ_FUYH01000010.1"/>
</dbReference>
<feature type="domain" description="PAS" evidence="7">
    <location>
        <begin position="153"/>
        <end position="191"/>
    </location>
</feature>
<dbReference type="SMART" id="SM00382">
    <property type="entry name" value="AAA"/>
    <property type="match status" value="1"/>
</dbReference>
<accession>A0A1T4XKG8</accession>
<keyword evidence="4 8" id="KW-0238">DNA-binding</keyword>
<dbReference type="Pfam" id="PF25601">
    <property type="entry name" value="AAA_lid_14"/>
    <property type="match status" value="1"/>
</dbReference>
<dbReference type="EMBL" id="FUYH01000010">
    <property type="protein sequence ID" value="SKA90062.1"/>
    <property type="molecule type" value="Genomic_DNA"/>
</dbReference>
<dbReference type="SUPFAM" id="SSF52540">
    <property type="entry name" value="P-loop containing nucleoside triphosphate hydrolases"/>
    <property type="match status" value="1"/>
</dbReference>
<dbReference type="AlphaFoldDB" id="A0A1T4XKG8"/>
<dbReference type="Proteomes" id="UP000190105">
    <property type="component" value="Unassembled WGS sequence"/>
</dbReference>
<dbReference type="InterPro" id="IPR058031">
    <property type="entry name" value="AAA_lid_NorR"/>
</dbReference>
<reference evidence="9" key="1">
    <citation type="submission" date="2017-02" db="EMBL/GenBank/DDBJ databases">
        <authorList>
            <person name="Varghese N."/>
            <person name="Submissions S."/>
        </authorList>
    </citation>
    <scope>NUCLEOTIDE SEQUENCE [LARGE SCALE GENOMIC DNA]</scope>
    <source>
        <strain evidence="9">USBA 833</strain>
    </source>
</reference>
<evidence type="ECO:0000256" key="5">
    <source>
        <dbReference type="ARBA" id="ARBA00023163"/>
    </source>
</evidence>
<evidence type="ECO:0000256" key="4">
    <source>
        <dbReference type="ARBA" id="ARBA00023125"/>
    </source>
</evidence>
<dbReference type="PROSITE" id="PS00675">
    <property type="entry name" value="SIGMA54_INTERACT_1"/>
    <property type="match status" value="1"/>
</dbReference>
<dbReference type="InterPro" id="IPR002078">
    <property type="entry name" value="Sigma_54_int"/>
</dbReference>
<dbReference type="InterPro" id="IPR025944">
    <property type="entry name" value="Sigma_54_int_dom_CS"/>
</dbReference>
<dbReference type="PROSITE" id="PS50045">
    <property type="entry name" value="SIGMA54_INTERACT_4"/>
    <property type="match status" value="1"/>
</dbReference>
<evidence type="ECO:0000256" key="2">
    <source>
        <dbReference type="ARBA" id="ARBA00022840"/>
    </source>
</evidence>
<dbReference type="Gene3D" id="3.30.450.20">
    <property type="entry name" value="PAS domain"/>
    <property type="match status" value="1"/>
</dbReference>
<feature type="domain" description="Sigma-54 factor interaction" evidence="6">
    <location>
        <begin position="276"/>
        <end position="506"/>
    </location>
</feature>
<dbReference type="Gene3D" id="1.10.8.60">
    <property type="match status" value="1"/>
</dbReference>
<dbReference type="InterPro" id="IPR027417">
    <property type="entry name" value="P-loop_NTPase"/>
</dbReference>
<dbReference type="FunFam" id="3.40.50.300:FF:000006">
    <property type="entry name" value="DNA-binding transcriptional regulator NtrC"/>
    <property type="match status" value="1"/>
</dbReference>
<dbReference type="OrthoDB" id="9803970at2"/>
<keyword evidence="2" id="KW-0067">ATP-binding</keyword>
<dbReference type="InterPro" id="IPR035965">
    <property type="entry name" value="PAS-like_dom_sf"/>
</dbReference>
<dbReference type="InterPro" id="IPR025662">
    <property type="entry name" value="Sigma_54_int_dom_ATP-bd_1"/>
</dbReference>
<dbReference type="InterPro" id="IPR000014">
    <property type="entry name" value="PAS"/>
</dbReference>
<dbReference type="InterPro" id="IPR025943">
    <property type="entry name" value="Sigma_54_int_dom_ATP-bd_2"/>
</dbReference>
<dbReference type="GO" id="GO:0003677">
    <property type="term" value="F:DNA binding"/>
    <property type="evidence" value="ECO:0007669"/>
    <property type="project" value="UniProtKB-KW"/>
</dbReference>
<dbReference type="Gene3D" id="3.40.50.300">
    <property type="entry name" value="P-loop containing nucleotide triphosphate hydrolases"/>
    <property type="match status" value="1"/>
</dbReference>
<keyword evidence="9" id="KW-1185">Reference proteome</keyword>
<dbReference type="SUPFAM" id="SSF55785">
    <property type="entry name" value="PYP-like sensor domain (PAS domain)"/>
    <property type="match status" value="1"/>
</dbReference>
<dbReference type="Pfam" id="PF00158">
    <property type="entry name" value="Sigma54_activat"/>
    <property type="match status" value="1"/>
</dbReference>
<evidence type="ECO:0000256" key="1">
    <source>
        <dbReference type="ARBA" id="ARBA00022741"/>
    </source>
</evidence>
<proteinExistence type="predicted"/>
<dbReference type="CDD" id="cd00009">
    <property type="entry name" value="AAA"/>
    <property type="match status" value="1"/>
</dbReference>
<evidence type="ECO:0000259" key="6">
    <source>
        <dbReference type="PROSITE" id="PS50045"/>
    </source>
</evidence>
<dbReference type="PANTHER" id="PTHR32071">
    <property type="entry name" value="TRANSCRIPTIONAL REGULATORY PROTEIN"/>
    <property type="match status" value="1"/>
</dbReference>
<evidence type="ECO:0000256" key="3">
    <source>
        <dbReference type="ARBA" id="ARBA00023015"/>
    </source>
</evidence>
<dbReference type="CDD" id="cd00130">
    <property type="entry name" value="PAS"/>
    <property type="match status" value="1"/>
</dbReference>
<dbReference type="Pfam" id="PF13188">
    <property type="entry name" value="PAS_8"/>
    <property type="match status" value="1"/>
</dbReference>
<protein>
    <submittedName>
        <fullName evidence="8">Transcriptional regulator containing PAS, AAA-type ATPase, and DNA-binding Fis domains</fullName>
    </submittedName>
</protein>
<evidence type="ECO:0000259" key="7">
    <source>
        <dbReference type="PROSITE" id="PS50112"/>
    </source>
</evidence>
<keyword evidence="5" id="KW-0804">Transcription</keyword>
<dbReference type="PROSITE" id="PS00676">
    <property type="entry name" value="SIGMA54_INTERACT_2"/>
    <property type="match status" value="1"/>
</dbReference>
<dbReference type="PROSITE" id="PS50112">
    <property type="entry name" value="PAS"/>
    <property type="match status" value="1"/>
</dbReference>
<dbReference type="SMART" id="SM00091">
    <property type="entry name" value="PAS"/>
    <property type="match status" value="1"/>
</dbReference>
<dbReference type="InterPro" id="IPR009057">
    <property type="entry name" value="Homeodomain-like_sf"/>
</dbReference>
<evidence type="ECO:0000313" key="9">
    <source>
        <dbReference type="Proteomes" id="UP000190105"/>
    </source>
</evidence>
<dbReference type="GO" id="GO:0005524">
    <property type="term" value="F:ATP binding"/>
    <property type="evidence" value="ECO:0007669"/>
    <property type="project" value="UniProtKB-KW"/>
</dbReference>
<name>A0A1T4XKG8_9CLOT</name>
<evidence type="ECO:0000313" key="8">
    <source>
        <dbReference type="EMBL" id="SKA90062.1"/>
    </source>
</evidence>
<sequence>MSYLKILQDRIQQISEDLSSALSIDVTVVDENFIRIGGTGKYAYEINKCCPENSLFHRVLETGNMEINIENIKGDKCKNCSSYKSCKETGNMACPIKIDDNVVGVIGFIAFDMNQRKLMEQKYIEYQKMLKRAALIIENELMNMKITNRLNIEMAEINEIINSINKGIIIINSEEKITHINSKAIKILGINFSKDRIIGKSIKSIVNNLDIADTQNKELIDTWNVTEKNVKVIYQIKELMLNKQKISTLIGFDEIKEIINIAMNYTKSDNIDFSCIIGNSKSLTKVVEKAKIAAKSDSTILLQGDSGTGKELFARAIHAESRRKNEAFVAINCASIPENLLESELFGYEKGAFTGASTKGRIGKFELANNGTLFLDEIGDLPLHLQPKLLRVLQDREIIKVGGNTPIKVDVRIICATHRNLEQLVREKGFRKDLFYRLNVIPLYIPPLKDRENDVLICSEYILNKLSIKLGISRKFLSKEVEEKFKTYDWPGNVRELENVLEYAATLSSSSEIRLEDLPEYFYEKSIDNIDCKDVLECSLDESTKEYQRKILKYYIDKYGNSTKGKKQIAKELGISLATLYRKLDDLEL</sequence>
<dbReference type="PANTHER" id="PTHR32071:SF57">
    <property type="entry name" value="C4-DICARBOXYLATE TRANSPORT TRANSCRIPTIONAL REGULATORY PROTEIN DCTD"/>
    <property type="match status" value="1"/>
</dbReference>
<gene>
    <name evidence="8" type="ORF">SAMN05443428_11030</name>
</gene>